<dbReference type="AlphaFoldDB" id="Q7P883"/>
<comment type="caution">
    <text evidence="4">The sequence shown here is derived from an EMBL/GenBank/DDBJ whole genome shotgun (WGS) entry which is preliminary data.</text>
</comment>
<dbReference type="PANTHER" id="PTHR43386">
    <property type="entry name" value="OLIGOPEPTIDE TRANSPORT SYSTEM PERMEASE PROTEIN APPC"/>
    <property type="match status" value="1"/>
</dbReference>
<keyword evidence="2" id="KW-0813">Transport</keyword>
<sequence>MMLEISALSFLGFGAQPPIPEWGSMLNEGRTYLAKAPWLMLYPGMAIVIVVVVFNMLGDNIKDLIDIKEEDF</sequence>
<keyword evidence="3" id="KW-0472">Membrane</keyword>
<dbReference type="Proteomes" id="UP000006454">
    <property type="component" value="Unassembled WGS sequence"/>
</dbReference>
<protein>
    <submittedName>
        <fullName evidence="4">Dipeptide transport system permease protein dppC</fullName>
    </submittedName>
</protein>
<gene>
    <name evidence="4" type="ORF">FNV2149</name>
</gene>
<dbReference type="InterPro" id="IPR050366">
    <property type="entry name" value="BP-dependent_transpt_permease"/>
</dbReference>
<evidence type="ECO:0000256" key="1">
    <source>
        <dbReference type="ARBA" id="ARBA00004651"/>
    </source>
</evidence>
<dbReference type="EMBL" id="AABF01000004">
    <property type="protein sequence ID" value="EAA25108.1"/>
    <property type="molecule type" value="Genomic_DNA"/>
</dbReference>
<dbReference type="PANTHER" id="PTHR43386:SF25">
    <property type="entry name" value="PEPTIDE ABC TRANSPORTER PERMEASE PROTEIN"/>
    <property type="match status" value="1"/>
</dbReference>
<evidence type="ECO:0000313" key="5">
    <source>
        <dbReference type="Proteomes" id="UP000006454"/>
    </source>
</evidence>
<evidence type="ECO:0000313" key="4">
    <source>
        <dbReference type="EMBL" id="EAA25108.1"/>
    </source>
</evidence>
<name>Q7P883_FUSVC</name>
<proteinExistence type="predicted"/>
<organism evidence="4 5">
    <name type="scientific">Fusobacterium vincentii ATCC 49256</name>
    <dbReference type="NCBI Taxonomy" id="209882"/>
    <lineage>
        <taxon>Bacteria</taxon>
        <taxon>Fusobacteriati</taxon>
        <taxon>Fusobacteriota</taxon>
        <taxon>Fusobacteriia</taxon>
        <taxon>Fusobacteriales</taxon>
        <taxon>Fusobacteriaceae</taxon>
        <taxon>Fusobacterium</taxon>
    </lineage>
</organism>
<accession>Q7P883</accession>
<comment type="subcellular location">
    <subcellularLocation>
        <location evidence="1">Cell membrane</location>
        <topology evidence="1">Multi-pass membrane protein</topology>
    </subcellularLocation>
</comment>
<feature type="transmembrane region" description="Helical" evidence="3">
    <location>
        <begin position="39"/>
        <end position="58"/>
    </location>
</feature>
<keyword evidence="3" id="KW-1133">Transmembrane helix</keyword>
<evidence type="ECO:0000256" key="2">
    <source>
        <dbReference type="ARBA" id="ARBA00022448"/>
    </source>
</evidence>
<evidence type="ECO:0000256" key="3">
    <source>
        <dbReference type="SAM" id="Phobius"/>
    </source>
</evidence>
<dbReference type="GO" id="GO:0005886">
    <property type="term" value="C:plasma membrane"/>
    <property type="evidence" value="ECO:0007669"/>
    <property type="project" value="UniProtKB-SubCell"/>
</dbReference>
<reference evidence="4 5" key="1">
    <citation type="journal article" date="2003" name="Genome Res.">
        <title>Genome analysis of F. nucleatum sub spp vincentii and its comparison with the genome of F. nucleatum ATCC 25586.</title>
        <authorList>
            <person name="Kapatral V."/>
            <person name="Ivanova N."/>
            <person name="Anderson I."/>
            <person name="Reznik G."/>
            <person name="Bhattacharyya A."/>
            <person name="Gardner W.L."/>
            <person name="Mikhailova N."/>
            <person name="Lapidus A."/>
            <person name="Larsen N."/>
            <person name="D'Souza M."/>
            <person name="Walunas T."/>
            <person name="Haselkorn R."/>
            <person name="Overbeek R."/>
            <person name="Kyrpides N."/>
        </authorList>
    </citation>
    <scope>NUCLEOTIDE SEQUENCE [LARGE SCALE GENOMIC DNA]</scope>
    <source>
        <strain evidence="4 5">ATCC 49256</strain>
    </source>
</reference>
<keyword evidence="3" id="KW-0812">Transmembrane</keyword>